<accession>A0ABR3ST29</accession>
<dbReference type="SMART" id="SM00744">
    <property type="entry name" value="RINGv"/>
    <property type="match status" value="1"/>
</dbReference>
<dbReference type="EMBL" id="JAJVDC020000069">
    <property type="protein sequence ID" value="KAL1627689.1"/>
    <property type="molecule type" value="Genomic_DNA"/>
</dbReference>
<dbReference type="Proteomes" id="UP001521116">
    <property type="component" value="Unassembled WGS sequence"/>
</dbReference>
<evidence type="ECO:0000256" key="3">
    <source>
        <dbReference type="ARBA" id="ARBA00004906"/>
    </source>
</evidence>
<dbReference type="SUPFAM" id="SSF57850">
    <property type="entry name" value="RING/U-box"/>
    <property type="match status" value="1"/>
</dbReference>
<comment type="catalytic activity">
    <reaction evidence="1">
        <text>S-ubiquitinyl-[E2 ubiquitin-conjugating enzyme]-L-cysteine + [acceptor protein]-L-lysine = [E2 ubiquitin-conjugating enzyme]-L-cysteine + N(6)-ubiquitinyl-[acceptor protein]-L-lysine.</text>
        <dbReference type="EC" id="2.3.2.27"/>
    </reaction>
</comment>
<proteinExistence type="predicted"/>
<dbReference type="PANTHER" id="PTHR13145:SF0">
    <property type="entry name" value="E3 UBIQUITIN-PROTEIN LIGASE MARCHF6"/>
    <property type="match status" value="1"/>
</dbReference>
<feature type="transmembrane region" description="Helical" evidence="14">
    <location>
        <begin position="1413"/>
        <end position="1431"/>
    </location>
</feature>
<evidence type="ECO:0000256" key="13">
    <source>
        <dbReference type="SAM" id="MobiDB-lite"/>
    </source>
</evidence>
<evidence type="ECO:0000256" key="7">
    <source>
        <dbReference type="ARBA" id="ARBA00022723"/>
    </source>
</evidence>
<evidence type="ECO:0000256" key="11">
    <source>
        <dbReference type="ARBA" id="ARBA00022989"/>
    </source>
</evidence>
<keyword evidence="10" id="KW-0862">Zinc</keyword>
<dbReference type="PANTHER" id="PTHR13145">
    <property type="entry name" value="SSM4 PROTEIN"/>
    <property type="match status" value="1"/>
</dbReference>
<keyword evidence="7" id="KW-0479">Metal-binding</keyword>
<keyword evidence="6 14" id="KW-0812">Transmembrane</keyword>
<evidence type="ECO:0000256" key="12">
    <source>
        <dbReference type="ARBA" id="ARBA00023136"/>
    </source>
</evidence>
<evidence type="ECO:0000256" key="14">
    <source>
        <dbReference type="SAM" id="Phobius"/>
    </source>
</evidence>
<feature type="transmembrane region" description="Helical" evidence="14">
    <location>
        <begin position="833"/>
        <end position="857"/>
    </location>
</feature>
<feature type="compositionally biased region" description="Polar residues" evidence="13">
    <location>
        <begin position="646"/>
        <end position="658"/>
    </location>
</feature>
<evidence type="ECO:0000256" key="5">
    <source>
        <dbReference type="ARBA" id="ARBA00022679"/>
    </source>
</evidence>
<keyword evidence="9" id="KW-0833">Ubl conjugation pathway</keyword>
<evidence type="ECO:0000259" key="15">
    <source>
        <dbReference type="PROSITE" id="PS51292"/>
    </source>
</evidence>
<feature type="region of interest" description="Disordered" evidence="13">
    <location>
        <begin position="515"/>
        <end position="535"/>
    </location>
</feature>
<feature type="transmembrane region" description="Helical" evidence="14">
    <location>
        <begin position="1106"/>
        <end position="1127"/>
    </location>
</feature>
<keyword evidence="17" id="KW-1185">Reference proteome</keyword>
<dbReference type="Pfam" id="PF23113">
    <property type="entry name" value="MARCHF6_C"/>
    <property type="match status" value="1"/>
</dbReference>
<gene>
    <name evidence="16" type="ORF">SLS56_006221</name>
</gene>
<feature type="domain" description="RING-CH-type" evidence="15">
    <location>
        <begin position="34"/>
        <end position="95"/>
    </location>
</feature>
<feature type="transmembrane region" description="Helical" evidence="14">
    <location>
        <begin position="790"/>
        <end position="812"/>
    </location>
</feature>
<evidence type="ECO:0000256" key="9">
    <source>
        <dbReference type="ARBA" id="ARBA00022786"/>
    </source>
</evidence>
<feature type="transmembrane region" description="Helical" evidence="14">
    <location>
        <begin position="1062"/>
        <end position="1086"/>
    </location>
</feature>
<feature type="transmembrane region" description="Helical" evidence="14">
    <location>
        <begin position="1558"/>
        <end position="1580"/>
    </location>
</feature>
<evidence type="ECO:0000256" key="10">
    <source>
        <dbReference type="ARBA" id="ARBA00022833"/>
    </source>
</evidence>
<feature type="transmembrane region" description="Helical" evidence="14">
    <location>
        <begin position="1168"/>
        <end position="1191"/>
    </location>
</feature>
<feature type="transmembrane region" description="Helical" evidence="14">
    <location>
        <begin position="1505"/>
        <end position="1528"/>
    </location>
</feature>
<feature type="compositionally biased region" description="Low complexity" evidence="13">
    <location>
        <begin position="1"/>
        <end position="11"/>
    </location>
</feature>
<feature type="transmembrane region" description="Helical" evidence="14">
    <location>
        <begin position="1012"/>
        <end position="1030"/>
    </location>
</feature>
<feature type="region of interest" description="Disordered" evidence="13">
    <location>
        <begin position="1"/>
        <end position="40"/>
    </location>
</feature>
<evidence type="ECO:0000256" key="2">
    <source>
        <dbReference type="ARBA" id="ARBA00004141"/>
    </source>
</evidence>
<dbReference type="InterPro" id="IPR056521">
    <property type="entry name" value="MARCHF6-like_C"/>
</dbReference>
<feature type="compositionally biased region" description="Basic and acidic residues" evidence="13">
    <location>
        <begin position="586"/>
        <end position="596"/>
    </location>
</feature>
<dbReference type="CDD" id="cd16702">
    <property type="entry name" value="RING_CH-C4HC3_MARCH6"/>
    <property type="match status" value="1"/>
</dbReference>
<dbReference type="InterPro" id="IPR011016">
    <property type="entry name" value="Znf_RING-CH"/>
</dbReference>
<evidence type="ECO:0000313" key="17">
    <source>
        <dbReference type="Proteomes" id="UP001521116"/>
    </source>
</evidence>
<feature type="transmembrane region" description="Helical" evidence="14">
    <location>
        <begin position="1469"/>
        <end position="1493"/>
    </location>
</feature>
<dbReference type="Pfam" id="PF12906">
    <property type="entry name" value="RINGv"/>
    <property type="match status" value="1"/>
</dbReference>
<feature type="region of interest" description="Disordered" evidence="13">
    <location>
        <begin position="325"/>
        <end position="373"/>
    </location>
</feature>
<keyword evidence="8" id="KW-0863">Zinc-finger</keyword>
<evidence type="ECO:0000313" key="16">
    <source>
        <dbReference type="EMBL" id="KAL1627689.1"/>
    </source>
</evidence>
<evidence type="ECO:0000256" key="8">
    <source>
        <dbReference type="ARBA" id="ARBA00022771"/>
    </source>
</evidence>
<protein>
    <recommendedName>
        <fullName evidence="4">RING-type E3 ubiquitin transferase</fullName>
        <ecNumber evidence="4">2.3.2.27</ecNumber>
    </recommendedName>
</protein>
<feature type="compositionally biased region" description="Low complexity" evidence="13">
    <location>
        <begin position="325"/>
        <end position="340"/>
    </location>
</feature>
<keyword evidence="12 14" id="KW-0472">Membrane</keyword>
<evidence type="ECO:0000256" key="6">
    <source>
        <dbReference type="ARBA" id="ARBA00022692"/>
    </source>
</evidence>
<comment type="pathway">
    <text evidence="3">Protein modification; protein ubiquitination.</text>
</comment>
<name>A0ABR3ST29_9PEZI</name>
<keyword evidence="11 14" id="KW-1133">Transmembrane helix</keyword>
<evidence type="ECO:0000256" key="4">
    <source>
        <dbReference type="ARBA" id="ARBA00012483"/>
    </source>
</evidence>
<feature type="region of interest" description="Disordered" evidence="13">
    <location>
        <begin position="552"/>
        <end position="682"/>
    </location>
</feature>
<feature type="transmembrane region" description="Helical" evidence="14">
    <location>
        <begin position="1370"/>
        <end position="1393"/>
    </location>
</feature>
<comment type="caution">
    <text evidence="16">The sequence shown here is derived from an EMBL/GenBank/DDBJ whole genome shotgun (WGS) entry which is preliminary data.</text>
</comment>
<feature type="compositionally biased region" description="Polar residues" evidence="13">
    <location>
        <begin position="612"/>
        <end position="624"/>
    </location>
</feature>
<dbReference type="PROSITE" id="PS51292">
    <property type="entry name" value="ZF_RING_CH"/>
    <property type="match status" value="1"/>
</dbReference>
<feature type="compositionally biased region" description="Acidic residues" evidence="13">
    <location>
        <begin position="342"/>
        <end position="371"/>
    </location>
</feature>
<reference evidence="16 17" key="1">
    <citation type="submission" date="2024-02" db="EMBL/GenBank/DDBJ databases">
        <title>De novo assembly and annotation of 12 fungi associated with fruit tree decline syndrome in Ontario, Canada.</title>
        <authorList>
            <person name="Sulman M."/>
            <person name="Ellouze W."/>
            <person name="Ilyukhin E."/>
        </authorList>
    </citation>
    <scope>NUCLEOTIDE SEQUENCE [LARGE SCALE GENOMIC DNA]</scope>
    <source>
        <strain evidence="16 17">M1-105</strain>
    </source>
</reference>
<organism evidence="16 17">
    <name type="scientific">Neofusicoccum ribis</name>
    <dbReference type="NCBI Taxonomy" id="45134"/>
    <lineage>
        <taxon>Eukaryota</taxon>
        <taxon>Fungi</taxon>
        <taxon>Dikarya</taxon>
        <taxon>Ascomycota</taxon>
        <taxon>Pezizomycotina</taxon>
        <taxon>Dothideomycetes</taxon>
        <taxon>Dothideomycetes incertae sedis</taxon>
        <taxon>Botryosphaeriales</taxon>
        <taxon>Botryosphaeriaceae</taxon>
        <taxon>Neofusicoccum</taxon>
    </lineage>
</organism>
<dbReference type="InterPro" id="IPR013083">
    <property type="entry name" value="Znf_RING/FYVE/PHD"/>
</dbReference>
<comment type="subcellular location">
    <subcellularLocation>
        <location evidence="2">Membrane</location>
        <topology evidence="2">Multi-pass membrane protein</topology>
    </subcellularLocation>
</comment>
<keyword evidence="5" id="KW-0808">Transferase</keyword>
<sequence>MASADDMSAAAPQSSVPDIMNDPAYDPNSAASDKASDDPDTCRICRGEGIKEEPLFYPCKCSGSIKFVHQDCLMEWLSHSQKKHCELCKTPFRFTKLYHPQMPSSLPTTVFLRRAVVHVLKHLMTWCRGLLVGSVWLLWLPWCMRVIWRALFWCGDGGFAGDLHRVSNYHRHFVATSSSTSSSAAGTNATSLANLTGIPAVLAPFSQTLNMSAGEPTAYILIKKFLFGLGPFPDFFNASFTNSTDNATVAHTISLRQASLLSDVSFLKSLTSHPSVNRLILDIIEGQIITVLVVIAFILIFLIREWVVQQQPVINVAAMQPINNPAPPAQQARQDAAPNAVEEQEMPEVPDADDSADDEDRFSDVSDDSLGPEENVLQARHDTPEENPELPDIVRINLDRISDSDVRKAVARSQFEKVAEIIDQRGSLAEKVIRKDLFIWIEMVSDRVRAGPREYALEKWLELREWAKELEDIIVPPSQQGIVKPILFDPHGFDSPSSASGRTLNGDIFMPVKREEDSEGLSEGSGQQRPTMPDRGQSFLATEIQRDLEEATRSFTSLPGTAEEQIAEADGERRSDKSEGSWQQIHDSDVEPKEKLASATTDADVPDRSIYQDVNNGEGSSFTSAGPGVPDDMEHIFASDDESDTHGSNEALASTEQTVVPHEHSQPNAESGDAQLRPNQPPADAGLWDRVYYWLWGDIVLADEDGVLGPNEEHIVQNLADEAPFVQRDAILGDGFDDPDAARDPEVAAAAAQAGIDIMDQEAIEDAEDLEGIMELIGMQGPLVGLFQNALFSAVLISATVAVAVWIPYLWGKVVLLSLGRPVWLFLKLPLRVLSAAADLIVDSALFLGAAAVYWSIFVLRLVLPFVGSYKSLDSAASSTRTVAESAVERVSKLFTLAGTSIDSDYLHLSISSHAALRSLQRTLNEFLALIWTGIADVYGKVTSMESFSVFSALGRFIESSVSMCASLASSFRASLPTLSTANGLSLKLDAGNSTAAAVDSNFEYWTTNDRVIAILAGYIFFAVAGALYLKRGTPFTSSQNGRRVEGIISDVLQQAGGVLKVILIISIEMIAFPLYCGILLDGALLPLFEQATVSSRIDFARNSPWTAGFVHWFVGTCYMFHFALFVSMCRKIMRTGVLYFIRDPDDPTFHPVRDVLERSVTGQLRKIAFSAFVYGALVICCLGGVVWSLYYGFDGVLPIHWATNDPSMEFPLDLLFFNFLTPLVIKLFKPSDGLHEMYQWWFRKCARALRLSDFLFGEKNLDERGRHMRRTWLAWFQRKKGNVEEPVIGPDRQLLAEDRNTEVYFLFDGKYVRAPASDQVRIRRGQSVFVDVDISDNRLDGNAEDDPIHGKSSDLTETVYIPPWFRFRICLFVVAIWLFAAATGVGVTVIPLLFGRRLFSAFMPEGAHINDIYAFSVGIYILGAAAYGAFHLRNIFNFAAHSFRHPFNTTYSTFSILGQYAAQAASIAYVYGALIVVLPVLFAVFLEFYVLIPLHAYLGPGETHVIHIIQDWTLGFLYARIAARILLWNPRSLISRALQAVVRDGYLHPNARLATRAFVLPIGVFFAATLLLPLTLAQIANSTYYASVDAETKTKIYTLVYPLALAVGLSAWMAWGTVQATERWRQRIKDEVYLIGERLHNLGERRAGSNIITAAPEPESSAAAA</sequence>
<dbReference type="EC" id="2.3.2.27" evidence="4"/>
<feature type="compositionally biased region" description="Basic and acidic residues" evidence="13">
    <location>
        <begin position="570"/>
        <end position="579"/>
    </location>
</feature>
<dbReference type="Gene3D" id="3.30.40.10">
    <property type="entry name" value="Zinc/RING finger domain, C3HC4 (zinc finger)"/>
    <property type="match status" value="1"/>
</dbReference>
<feature type="transmembrane region" description="Helical" evidence="14">
    <location>
        <begin position="1600"/>
        <end position="1619"/>
    </location>
</feature>
<evidence type="ECO:0000256" key="1">
    <source>
        <dbReference type="ARBA" id="ARBA00000900"/>
    </source>
</evidence>
<feature type="transmembrane region" description="Helical" evidence="14">
    <location>
        <begin position="1211"/>
        <end position="1229"/>
    </location>
</feature>